<dbReference type="PIRSF" id="PIRSF016702">
    <property type="entry name" value="DNA_bp_PD1"/>
    <property type="match status" value="1"/>
</dbReference>
<dbReference type="PROSITE" id="PS51742">
    <property type="entry name" value="PPC"/>
    <property type="match status" value="1"/>
</dbReference>
<evidence type="ECO:0000259" key="1">
    <source>
        <dbReference type="PROSITE" id="PS51742"/>
    </source>
</evidence>
<evidence type="ECO:0000313" key="3">
    <source>
        <dbReference type="Proteomes" id="UP000478740"/>
    </source>
</evidence>
<dbReference type="EMBL" id="WMII01000009">
    <property type="protein sequence ID" value="MTH64849.1"/>
    <property type="molecule type" value="Genomic_DNA"/>
</dbReference>
<dbReference type="CDD" id="cd11378">
    <property type="entry name" value="DUF296"/>
    <property type="match status" value="1"/>
</dbReference>
<dbReference type="Gene3D" id="3.30.1330.80">
    <property type="entry name" value="Hypothetical protein, similar to alpha- acetolactate decarboxylase, domain 2"/>
    <property type="match status" value="1"/>
</dbReference>
<gene>
    <name evidence="2" type="ORF">GL284_11285</name>
</gene>
<accession>A0A6L6IY77</accession>
<dbReference type="AlphaFoldDB" id="A0A6L6IY77"/>
<dbReference type="InterPro" id="IPR005175">
    <property type="entry name" value="PPC_dom"/>
</dbReference>
<dbReference type="Proteomes" id="UP000478740">
    <property type="component" value="Unassembled WGS sequence"/>
</dbReference>
<evidence type="ECO:0000313" key="2">
    <source>
        <dbReference type="EMBL" id="MTH64849.1"/>
    </source>
</evidence>
<dbReference type="PANTHER" id="PTHR34988:SF1">
    <property type="entry name" value="DNA-BINDING PROTEIN"/>
    <property type="match status" value="1"/>
</dbReference>
<dbReference type="SUPFAM" id="SSF117856">
    <property type="entry name" value="AF0104/ALDC/Ptd012-like"/>
    <property type="match status" value="1"/>
</dbReference>
<dbReference type="PANTHER" id="PTHR34988">
    <property type="entry name" value="PROTEIN, PUTATIVE-RELATED"/>
    <property type="match status" value="1"/>
</dbReference>
<feature type="domain" description="PPC" evidence="1">
    <location>
        <begin position="8"/>
        <end position="145"/>
    </location>
</feature>
<organism evidence="2 3">
    <name type="scientific">Paracoccus shanxieyensis</name>
    <dbReference type="NCBI Taxonomy" id="2675752"/>
    <lineage>
        <taxon>Bacteria</taxon>
        <taxon>Pseudomonadati</taxon>
        <taxon>Pseudomonadota</taxon>
        <taxon>Alphaproteobacteria</taxon>
        <taxon>Rhodobacterales</taxon>
        <taxon>Paracoccaceae</taxon>
        <taxon>Paracoccus</taxon>
    </lineage>
</organism>
<dbReference type="Pfam" id="PF03479">
    <property type="entry name" value="PCC"/>
    <property type="match status" value="1"/>
</dbReference>
<protein>
    <submittedName>
        <fullName evidence="2">DUF296 domain-containing protein</fullName>
    </submittedName>
</protein>
<name>A0A6L6IY77_9RHOB</name>
<comment type="caution">
    <text evidence="2">The sequence shown here is derived from an EMBL/GenBank/DDBJ whole genome shotgun (WGS) entry which is preliminary data.</text>
</comment>
<dbReference type="RefSeq" id="WP_155044732.1">
    <property type="nucleotide sequence ID" value="NZ_WMIH01000009.1"/>
</dbReference>
<dbReference type="InterPro" id="IPR025707">
    <property type="entry name" value="DNA_bp_PD1"/>
</dbReference>
<reference evidence="2 3" key="1">
    <citation type="submission" date="2019-11" db="EMBL/GenBank/DDBJ databases">
        <authorList>
            <person name="Dong K."/>
        </authorList>
    </citation>
    <scope>NUCLEOTIDE SEQUENCE [LARGE SCALE GENOMIC DNA]</scope>
    <source>
        <strain evidence="2 3">DK608</strain>
    </source>
</reference>
<keyword evidence="3" id="KW-1185">Reference proteome</keyword>
<proteinExistence type="predicted"/>
<sequence length="146" mass="15808">MKTKLLHSDAERTYAVILEEGDEVMACLMSFAKAERLSAASFKAIGAFQTATLAFFDWSSKTYEPIPVEEQTEVASLTGDIALDDKGAPALHVHAVLGKRDGSAVAGHLQGGLVRPTLEIILTEQPRHLRKRHDPASGLMLIDPEA</sequence>